<dbReference type="InterPro" id="IPR036457">
    <property type="entry name" value="PPM-type-like_dom_sf"/>
</dbReference>
<evidence type="ECO:0000256" key="1">
    <source>
        <dbReference type="ARBA" id="ARBA00022801"/>
    </source>
</evidence>
<evidence type="ECO:0000256" key="2">
    <source>
        <dbReference type="SAM" id="Phobius"/>
    </source>
</evidence>
<feature type="transmembrane region" description="Helical" evidence="2">
    <location>
        <begin position="78"/>
        <end position="96"/>
    </location>
</feature>
<evidence type="ECO:0000313" key="4">
    <source>
        <dbReference type="EMBL" id="RZT02989.1"/>
    </source>
</evidence>
<dbReference type="Pfam" id="PF07228">
    <property type="entry name" value="SpoIIE"/>
    <property type="match status" value="1"/>
</dbReference>
<feature type="transmembrane region" description="Helical" evidence="2">
    <location>
        <begin position="127"/>
        <end position="143"/>
    </location>
</feature>
<protein>
    <submittedName>
        <fullName evidence="4">Stage II sporulation protein E</fullName>
    </submittedName>
</protein>
<dbReference type="Proteomes" id="UP000292927">
    <property type="component" value="Unassembled WGS sequence"/>
</dbReference>
<gene>
    <name evidence="4" type="ORF">EV209_1122</name>
</gene>
<dbReference type="AlphaFoldDB" id="A0A4Q7PPN9"/>
<evidence type="ECO:0000259" key="3">
    <source>
        <dbReference type="SMART" id="SM00331"/>
    </source>
</evidence>
<organism evidence="4 5">
    <name type="scientific">Cuneatibacter caecimuris</name>
    <dbReference type="NCBI Taxonomy" id="1796618"/>
    <lineage>
        <taxon>Bacteria</taxon>
        <taxon>Bacillati</taxon>
        <taxon>Bacillota</taxon>
        <taxon>Clostridia</taxon>
        <taxon>Lachnospirales</taxon>
        <taxon>Lachnospiraceae</taxon>
        <taxon>Cuneatibacter</taxon>
    </lineage>
</organism>
<dbReference type="SMART" id="SM00331">
    <property type="entry name" value="PP2C_SIG"/>
    <property type="match status" value="1"/>
</dbReference>
<dbReference type="InterPro" id="IPR001932">
    <property type="entry name" value="PPM-type_phosphatase-like_dom"/>
</dbReference>
<dbReference type="PANTHER" id="PTHR43156:SF2">
    <property type="entry name" value="STAGE II SPORULATION PROTEIN E"/>
    <property type="match status" value="1"/>
</dbReference>
<reference evidence="4 5" key="1">
    <citation type="submission" date="2019-02" db="EMBL/GenBank/DDBJ databases">
        <title>Genomic Encyclopedia of Type Strains, Phase IV (KMG-IV): sequencing the most valuable type-strain genomes for metagenomic binning, comparative biology and taxonomic classification.</title>
        <authorList>
            <person name="Goeker M."/>
        </authorList>
    </citation>
    <scope>NUCLEOTIDE SEQUENCE [LARGE SCALE GENOMIC DNA]</scope>
    <source>
        <strain evidence="4 5">DSM 29486</strain>
    </source>
</reference>
<dbReference type="GO" id="GO:0016791">
    <property type="term" value="F:phosphatase activity"/>
    <property type="evidence" value="ECO:0007669"/>
    <property type="project" value="TreeGrafter"/>
</dbReference>
<keyword evidence="1" id="KW-0378">Hydrolase</keyword>
<feature type="transmembrane region" description="Helical" evidence="2">
    <location>
        <begin position="12"/>
        <end position="30"/>
    </location>
</feature>
<feature type="transmembrane region" description="Helical" evidence="2">
    <location>
        <begin position="51"/>
        <end position="72"/>
    </location>
</feature>
<dbReference type="SUPFAM" id="SSF81606">
    <property type="entry name" value="PP2C-like"/>
    <property type="match status" value="1"/>
</dbReference>
<feature type="domain" description="PPM-type phosphatase" evidence="3">
    <location>
        <begin position="324"/>
        <end position="534"/>
    </location>
</feature>
<dbReference type="InterPro" id="IPR052016">
    <property type="entry name" value="Bact_Sigma-Reg"/>
</dbReference>
<keyword evidence="2" id="KW-0812">Transmembrane</keyword>
<dbReference type="Gene3D" id="3.60.40.10">
    <property type="entry name" value="PPM-type phosphatase domain"/>
    <property type="match status" value="1"/>
</dbReference>
<proteinExistence type="predicted"/>
<keyword evidence="2" id="KW-0472">Membrane</keyword>
<dbReference type="PANTHER" id="PTHR43156">
    <property type="entry name" value="STAGE II SPORULATION PROTEIN E-RELATED"/>
    <property type="match status" value="1"/>
</dbReference>
<dbReference type="RefSeq" id="WP_165388820.1">
    <property type="nucleotide sequence ID" value="NZ_SGXF01000001.1"/>
</dbReference>
<evidence type="ECO:0000313" key="5">
    <source>
        <dbReference type="Proteomes" id="UP000292927"/>
    </source>
</evidence>
<sequence length="537" mass="58533">MSQRRWLDVGRAAVGLAAAVLFIITVWNGPGMQMGVSVIETMCLTGVLLGAYRYGAGTGAVCGAACGVFYAVWTEDMAMLGILCILGVLAGSFRRLGKFPCALAYLAGAVSAGMLYTPVLLLQTMPAVLMAAVIFFMVPVQMVQEGIRRSDYAQPAGLEGSCGVLERRLSLLSDSLTQIAKTFSAIPQDLELGQDGGAVIWKNRYLESRNAVADQMFELSGFMQDFRDRLERTMDVSVELGPELNRRLRRMHLETEQLRMLEGANRRREVLMVVRCTRGRAAVRQLAAEVSAAAGRRFRPDPSCRAEIGEEFCQILLEEETAFMMLHGVARATREGEQVSGDCFSFLKQPGGKIFLGLCDGMGSGQQAYEESEEAIELAEQLTGAGFQPKTAARLVHTSLLQRREAVHPAAMDVAVVDLYSGLCDFVKAGAAATLIDHGGQVEIFSASSLPLGAIAETEPVERLYKLRDGDKIIMVTDGVLEALPGENKEEQLSLYYQTLSSQKPGELAQSLLRYVRGQSEEVRDDMTVLVAGIWKK</sequence>
<accession>A0A4Q7PPN9</accession>
<dbReference type="EMBL" id="SGXF01000001">
    <property type="protein sequence ID" value="RZT02989.1"/>
    <property type="molecule type" value="Genomic_DNA"/>
</dbReference>
<comment type="caution">
    <text evidence="4">The sequence shown here is derived from an EMBL/GenBank/DDBJ whole genome shotgun (WGS) entry which is preliminary data.</text>
</comment>
<keyword evidence="2" id="KW-1133">Transmembrane helix</keyword>
<name>A0A4Q7PPN9_9FIRM</name>
<keyword evidence="5" id="KW-1185">Reference proteome</keyword>